<keyword evidence="2" id="KW-0812">Transmembrane</keyword>
<keyword evidence="2" id="KW-1133">Transmembrane helix</keyword>
<accession>A0A7J6QRT7</accession>
<evidence type="ECO:0008006" key="5">
    <source>
        <dbReference type="Google" id="ProtNLM"/>
    </source>
</evidence>
<comment type="caution">
    <text evidence="3">The sequence shown here is derived from an EMBL/GenBank/DDBJ whole genome shotgun (WGS) entry which is preliminary data.</text>
</comment>
<evidence type="ECO:0000256" key="2">
    <source>
        <dbReference type="SAM" id="Phobius"/>
    </source>
</evidence>
<dbReference type="GO" id="GO:0016020">
    <property type="term" value="C:membrane"/>
    <property type="evidence" value="ECO:0007669"/>
    <property type="project" value="UniProtKB-SubCell"/>
</dbReference>
<name>A0A7J6QRT7_PEROL</name>
<dbReference type="Pfam" id="PF03134">
    <property type="entry name" value="TB2_DP1_HVA22"/>
    <property type="match status" value="1"/>
</dbReference>
<organism evidence="3 4">
    <name type="scientific">Perkinsus olseni</name>
    <name type="common">Perkinsus atlanticus</name>
    <dbReference type="NCBI Taxonomy" id="32597"/>
    <lineage>
        <taxon>Eukaryota</taxon>
        <taxon>Sar</taxon>
        <taxon>Alveolata</taxon>
        <taxon>Perkinsozoa</taxon>
        <taxon>Perkinsea</taxon>
        <taxon>Perkinsida</taxon>
        <taxon>Perkinsidae</taxon>
        <taxon>Perkinsus</taxon>
    </lineage>
</organism>
<gene>
    <name evidence="3" type="ORF">FOZ62_005196</name>
</gene>
<reference evidence="3 4" key="1">
    <citation type="submission" date="2020-04" db="EMBL/GenBank/DDBJ databases">
        <title>Perkinsus olseni comparative genomics.</title>
        <authorList>
            <person name="Bogema D.R."/>
        </authorList>
    </citation>
    <scope>NUCLEOTIDE SEQUENCE [LARGE SCALE GENOMIC DNA]</scope>
    <source>
        <strain evidence="3">ATCC PRA-205</strain>
    </source>
</reference>
<evidence type="ECO:0000256" key="1">
    <source>
        <dbReference type="RuleBase" id="RU362006"/>
    </source>
</evidence>
<comment type="subcellular location">
    <subcellularLocation>
        <location evidence="1">Membrane</location>
        <topology evidence="1">Multi-pass membrane protein</topology>
    </subcellularLocation>
</comment>
<dbReference type="InterPro" id="IPR004345">
    <property type="entry name" value="TB2_DP1_HVA22"/>
</dbReference>
<dbReference type="PANTHER" id="PTHR12300">
    <property type="entry name" value="HVA22-LIKE PROTEINS"/>
    <property type="match status" value="1"/>
</dbReference>
<feature type="transmembrane region" description="Helical" evidence="2">
    <location>
        <begin position="39"/>
        <end position="64"/>
    </location>
</feature>
<feature type="transmembrane region" description="Helical" evidence="2">
    <location>
        <begin position="91"/>
        <end position="107"/>
    </location>
</feature>
<evidence type="ECO:0000313" key="3">
    <source>
        <dbReference type="EMBL" id="KAF4710336.1"/>
    </source>
</evidence>
<dbReference type="Proteomes" id="UP000574390">
    <property type="component" value="Unassembled WGS sequence"/>
</dbReference>
<evidence type="ECO:0000313" key="4">
    <source>
        <dbReference type="Proteomes" id="UP000574390"/>
    </source>
</evidence>
<protein>
    <recommendedName>
        <fullName evidence="5">Receptor expression-enhancing protein</fullName>
    </recommendedName>
</protein>
<keyword evidence="2" id="KW-0472">Membrane</keyword>
<feature type="non-terminal residue" evidence="3">
    <location>
        <position position="1"/>
    </location>
</feature>
<proteinExistence type="inferred from homology"/>
<dbReference type="AlphaFoldDB" id="A0A7J6QRT7"/>
<comment type="similarity">
    <text evidence="1">Belongs to the DP1 family.</text>
</comment>
<dbReference type="EMBL" id="JABANM010028045">
    <property type="protein sequence ID" value="KAF4710336.1"/>
    <property type="molecule type" value="Genomic_DNA"/>
</dbReference>
<sequence>DEGSLEDTFRALDKRCREVPVLCKVSGLLGVEPGLLTSVLMAVVSGGLLVGWGAFVISTAVAVVNPARRSMRAIRDFEADPEHNGKQLERWLQYWVCLGGVLLVESISLSTLLFHFPLWYICKVAVLLYLQMDKCPGRLVLYEWIRDITGGRGVEIDSVTAVARSKESPSSE</sequence>